<comment type="caution">
    <text evidence="10">The sequence shown here is derived from an EMBL/GenBank/DDBJ whole genome shotgun (WGS) entry which is preliminary data.</text>
</comment>
<sequence>MSDFAMPPNAKPDSLGAPQGERADAARPGVAKKARRHFSFGLSTRVLVLNTAFVMIAATMVYLPGLTIYRENWLRNRLSAAYTAALVLEAAPSAMAPPALSLQLLDSVGARVIVLDMHGTKRILAASDLPPAVDAVYDLRNPSFGDSFMHAIETMLAPKGRVITILGEAPMGGEAVAITMDEQPLKRGIAAYSRRLLAMTLVMSAIVASLATIAVNVMVLRPMRRLTTNLTQFGADPENAARIIVPSGRQHEIGQAEAALAVMQESLVRELNHKKHLAALGLAVAKINHDMRNMLSSAQLLSDRLANVTDPLAQRIAPKLVATLDRAIRFCQATMTYGRAVDEPPKLRRFSLRPLVDEAVESVTPQAGCHIEIVNAVPEGVEIDADAEQMFRVLVNLIRNGAEALQGAGPSPGWPARVRILAREEACAPDADGDARLSETQKDRFASVSQDRTQIVIEVADTGPGVPLAARAKLFSAFSSGRAGGTGLGLVIASDLVRAHGGSLTLASTSAVGANAAEEYPGARFLITLPDAAAGAEGDVAPEAAKGSSAFERWAS</sequence>
<dbReference type="Gene3D" id="1.10.287.130">
    <property type="match status" value="1"/>
</dbReference>
<evidence type="ECO:0000256" key="8">
    <source>
        <dbReference type="SAM" id="Phobius"/>
    </source>
</evidence>
<keyword evidence="8" id="KW-0812">Transmembrane</keyword>
<dbReference type="InterPro" id="IPR050980">
    <property type="entry name" value="2C_sensor_his_kinase"/>
</dbReference>
<dbReference type="PANTHER" id="PTHR44936:SF9">
    <property type="entry name" value="SENSOR PROTEIN CREC"/>
    <property type="match status" value="1"/>
</dbReference>
<accession>A0A8B6M055</accession>
<dbReference type="PANTHER" id="PTHR44936">
    <property type="entry name" value="SENSOR PROTEIN CREC"/>
    <property type="match status" value="1"/>
</dbReference>
<reference evidence="10 11" key="1">
    <citation type="submission" date="2019-05" db="EMBL/GenBank/DDBJ databases">
        <authorList>
            <person name="Farhan Ul Haque M."/>
        </authorList>
    </citation>
    <scope>NUCLEOTIDE SEQUENCE [LARGE SCALE GENOMIC DNA]</scope>
    <source>
        <strain evidence="10">2</strain>
    </source>
</reference>
<name>A0A8B6M055_METTU</name>
<proteinExistence type="predicted"/>
<evidence type="ECO:0000256" key="4">
    <source>
        <dbReference type="ARBA" id="ARBA00022679"/>
    </source>
</evidence>
<evidence type="ECO:0000259" key="9">
    <source>
        <dbReference type="PROSITE" id="PS50109"/>
    </source>
</evidence>
<dbReference type="Gene3D" id="3.30.565.10">
    <property type="entry name" value="Histidine kinase-like ATPase, C-terminal domain"/>
    <property type="match status" value="1"/>
</dbReference>
<dbReference type="GO" id="GO:0004673">
    <property type="term" value="F:protein histidine kinase activity"/>
    <property type="evidence" value="ECO:0007669"/>
    <property type="project" value="UniProtKB-EC"/>
</dbReference>
<keyword evidence="8" id="KW-0472">Membrane</keyword>
<keyword evidence="4" id="KW-0808">Transferase</keyword>
<keyword evidence="5 10" id="KW-0418">Kinase</keyword>
<evidence type="ECO:0000313" key="10">
    <source>
        <dbReference type="EMBL" id="VTZ48206.1"/>
    </source>
</evidence>
<dbReference type="Pfam" id="PF02518">
    <property type="entry name" value="HATPase_c"/>
    <property type="match status" value="1"/>
</dbReference>
<evidence type="ECO:0000256" key="1">
    <source>
        <dbReference type="ARBA" id="ARBA00000085"/>
    </source>
</evidence>
<dbReference type="EC" id="2.7.13.3" evidence="2"/>
<gene>
    <name evidence="10" type="ORF">MPC4_10156</name>
</gene>
<keyword evidence="6" id="KW-0902">Two-component regulatory system</keyword>
<dbReference type="PROSITE" id="PS50109">
    <property type="entry name" value="HIS_KIN"/>
    <property type="match status" value="1"/>
</dbReference>
<dbReference type="PRINTS" id="PR00344">
    <property type="entry name" value="BCTRLSENSOR"/>
</dbReference>
<dbReference type="AlphaFoldDB" id="A0A8B6M055"/>
<evidence type="ECO:0000256" key="2">
    <source>
        <dbReference type="ARBA" id="ARBA00012438"/>
    </source>
</evidence>
<dbReference type="InterPro" id="IPR004358">
    <property type="entry name" value="Sig_transdc_His_kin-like_C"/>
</dbReference>
<dbReference type="InterPro" id="IPR003594">
    <property type="entry name" value="HATPase_dom"/>
</dbReference>
<feature type="domain" description="Histidine kinase" evidence="9">
    <location>
        <begin position="286"/>
        <end position="533"/>
    </location>
</feature>
<dbReference type="SMART" id="SM00387">
    <property type="entry name" value="HATPase_c"/>
    <property type="match status" value="1"/>
</dbReference>
<evidence type="ECO:0000256" key="3">
    <source>
        <dbReference type="ARBA" id="ARBA00022553"/>
    </source>
</evidence>
<protein>
    <recommendedName>
        <fullName evidence="2">histidine kinase</fullName>
        <ecNumber evidence="2">2.7.13.3</ecNumber>
    </recommendedName>
</protein>
<dbReference type="EMBL" id="CABFMQ020000001">
    <property type="protein sequence ID" value="VTZ48206.1"/>
    <property type="molecule type" value="Genomic_DNA"/>
</dbReference>
<evidence type="ECO:0000313" key="11">
    <source>
        <dbReference type="Proteomes" id="UP000485880"/>
    </source>
</evidence>
<evidence type="ECO:0000256" key="5">
    <source>
        <dbReference type="ARBA" id="ARBA00022777"/>
    </source>
</evidence>
<keyword evidence="11" id="KW-1185">Reference proteome</keyword>
<dbReference type="InterPro" id="IPR005467">
    <property type="entry name" value="His_kinase_dom"/>
</dbReference>
<dbReference type="RefSeq" id="WP_174510845.1">
    <property type="nucleotide sequence ID" value="NZ_CABFMQ020000001.1"/>
</dbReference>
<dbReference type="GO" id="GO:0000160">
    <property type="term" value="P:phosphorelay signal transduction system"/>
    <property type="evidence" value="ECO:0007669"/>
    <property type="project" value="UniProtKB-KW"/>
</dbReference>
<evidence type="ECO:0000256" key="6">
    <source>
        <dbReference type="ARBA" id="ARBA00023012"/>
    </source>
</evidence>
<keyword evidence="3" id="KW-0597">Phosphoprotein</keyword>
<feature type="region of interest" description="Disordered" evidence="7">
    <location>
        <begin position="1"/>
        <end position="28"/>
    </location>
</feature>
<dbReference type="InterPro" id="IPR036890">
    <property type="entry name" value="HATPase_C_sf"/>
</dbReference>
<comment type="catalytic activity">
    <reaction evidence="1">
        <text>ATP + protein L-histidine = ADP + protein N-phospho-L-histidine.</text>
        <dbReference type="EC" id="2.7.13.3"/>
    </reaction>
</comment>
<feature type="transmembrane region" description="Helical" evidence="8">
    <location>
        <begin position="196"/>
        <end position="220"/>
    </location>
</feature>
<dbReference type="SUPFAM" id="SSF55874">
    <property type="entry name" value="ATPase domain of HSP90 chaperone/DNA topoisomerase II/histidine kinase"/>
    <property type="match status" value="1"/>
</dbReference>
<keyword evidence="8" id="KW-1133">Transmembrane helix</keyword>
<feature type="transmembrane region" description="Helical" evidence="8">
    <location>
        <begin position="47"/>
        <end position="69"/>
    </location>
</feature>
<organism evidence="10 11">
    <name type="scientific">Methylocella tundrae</name>
    <dbReference type="NCBI Taxonomy" id="227605"/>
    <lineage>
        <taxon>Bacteria</taxon>
        <taxon>Pseudomonadati</taxon>
        <taxon>Pseudomonadota</taxon>
        <taxon>Alphaproteobacteria</taxon>
        <taxon>Hyphomicrobiales</taxon>
        <taxon>Beijerinckiaceae</taxon>
        <taxon>Methylocella</taxon>
    </lineage>
</organism>
<dbReference type="Proteomes" id="UP000485880">
    <property type="component" value="Unassembled WGS sequence"/>
</dbReference>
<evidence type="ECO:0000256" key="7">
    <source>
        <dbReference type="SAM" id="MobiDB-lite"/>
    </source>
</evidence>